<dbReference type="RefSeq" id="WP_134425386.1">
    <property type="nucleotide sequence ID" value="NZ_SOHA01000039.1"/>
</dbReference>
<reference evidence="1 2" key="1">
    <citation type="submission" date="2019-03" db="EMBL/GenBank/DDBJ databases">
        <title>Genomics of glacier-inhabiting Cryobacterium strains.</title>
        <authorList>
            <person name="Liu Q."/>
            <person name="Xin Y.-H."/>
        </authorList>
    </citation>
    <scope>NUCLEOTIDE SEQUENCE [LARGE SCALE GENOMIC DNA]</scope>
    <source>
        <strain evidence="1 2">TMT1-51</strain>
    </source>
</reference>
<dbReference type="Proteomes" id="UP000297472">
    <property type="component" value="Unassembled WGS sequence"/>
</dbReference>
<organism evidence="1 2">
    <name type="scientific">Cryobacterium cryoconiti</name>
    <dbReference type="NCBI Taxonomy" id="1259239"/>
    <lineage>
        <taxon>Bacteria</taxon>
        <taxon>Bacillati</taxon>
        <taxon>Actinomycetota</taxon>
        <taxon>Actinomycetes</taxon>
        <taxon>Micrococcales</taxon>
        <taxon>Microbacteriaceae</taxon>
        <taxon>Cryobacterium</taxon>
    </lineage>
</organism>
<evidence type="ECO:0000313" key="2">
    <source>
        <dbReference type="Proteomes" id="UP000297472"/>
    </source>
</evidence>
<dbReference type="Pfam" id="PF03864">
    <property type="entry name" value="Phage_cap_E"/>
    <property type="match status" value="1"/>
</dbReference>
<dbReference type="EMBL" id="SOHA01000039">
    <property type="protein sequence ID" value="TFD27516.1"/>
    <property type="molecule type" value="Genomic_DNA"/>
</dbReference>
<protein>
    <recommendedName>
        <fullName evidence="3">Major capsid protein E</fullName>
    </recommendedName>
</protein>
<keyword evidence="2" id="KW-1185">Reference proteome</keyword>
<dbReference type="AlphaFoldDB" id="A0A4Y8JSM6"/>
<evidence type="ECO:0000313" key="1">
    <source>
        <dbReference type="EMBL" id="TFD27516.1"/>
    </source>
</evidence>
<dbReference type="OrthoDB" id="3196427at2"/>
<proteinExistence type="predicted"/>
<name>A0A4Y8JSM6_9MICO</name>
<dbReference type="Gene3D" id="3.90.1690.10">
    <property type="entry name" value="phage-related protein like domain"/>
    <property type="match status" value="1"/>
</dbReference>
<comment type="caution">
    <text evidence="1">The sequence shown here is derived from an EMBL/GenBank/DDBJ whole genome shotgun (WGS) entry which is preliminary data.</text>
</comment>
<dbReference type="InterPro" id="IPR005564">
    <property type="entry name" value="Major_capsid_GpE"/>
</dbReference>
<gene>
    <name evidence="1" type="ORF">E3T49_13320</name>
</gene>
<sequence length="345" mass="37090">MAIFYDGPVTPADLTTFVREVPAAGDLTFLNAFPPRYLTTNTIDFAEIVKTNRTARFRSFDGRIHVSARDAGSEKRVSLLPLGSSKGVGEYERLQLEFARTGGTNSEALAQAVYNDSQSLTEEVQNRLEQAWGDVLSDGKLTINENGFQGEADFGVPANQKVTAATLWTNTASATVLSDYLAWCDTYAATNGFVPAAARVSQRIARLMQANAQIVGAVHGSTSGKTRVNLNELNDLLASEGLPVITVMRIKQLDVDGVTTPSIGDDRILFTPENLGDLGYTAWGISATALELIDSNKADMAFEDAPGIVGVIEKDGPPYRQFTYVDAVAMPVLAEAKLLMIADVA</sequence>
<evidence type="ECO:0008006" key="3">
    <source>
        <dbReference type="Google" id="ProtNLM"/>
    </source>
</evidence>
<accession>A0A4Y8JSM6</accession>
<dbReference type="InterPro" id="IPR053738">
    <property type="entry name" value="Lambda_capsid_assembly"/>
</dbReference>